<dbReference type="EMBL" id="MKCQ01000028">
    <property type="protein sequence ID" value="OEY98737.1"/>
    <property type="molecule type" value="Genomic_DNA"/>
</dbReference>
<dbReference type="RefSeq" id="WP_005918561.1">
    <property type="nucleotide sequence ID" value="NZ_CP026334.1"/>
</dbReference>
<name>A0AAX0I5A3_XANCG</name>
<proteinExistence type="predicted"/>
<comment type="caution">
    <text evidence="2">The sequence shown here is derived from an EMBL/GenBank/DDBJ whole genome shotgun (WGS) entry which is preliminary data.</text>
</comment>
<feature type="region of interest" description="Disordered" evidence="1">
    <location>
        <begin position="1"/>
        <end position="25"/>
    </location>
</feature>
<organism evidence="2 3">
    <name type="scientific">Xanthomonas campestris pv. glycines</name>
    <dbReference type="NCBI Taxonomy" id="473421"/>
    <lineage>
        <taxon>Bacteria</taxon>
        <taxon>Pseudomonadati</taxon>
        <taxon>Pseudomonadota</taxon>
        <taxon>Gammaproteobacteria</taxon>
        <taxon>Lysobacterales</taxon>
        <taxon>Lysobacteraceae</taxon>
        <taxon>Xanthomonas</taxon>
    </lineage>
</organism>
<evidence type="ECO:0000313" key="3">
    <source>
        <dbReference type="Proteomes" id="UP000175852"/>
    </source>
</evidence>
<evidence type="ECO:0000313" key="2">
    <source>
        <dbReference type="EMBL" id="OEY98737.1"/>
    </source>
</evidence>
<protein>
    <submittedName>
        <fullName evidence="2">Chloroperoxidase</fullName>
    </submittedName>
</protein>
<dbReference type="AlphaFoldDB" id="A0AAX0I5A3"/>
<dbReference type="Proteomes" id="UP000175852">
    <property type="component" value="Unassembled WGS sequence"/>
</dbReference>
<accession>A0AAX0I5A3</accession>
<sequence length="129" mass="14448">MDKARDRRSDQDYTAQQVADLDPSARRALKPHLRCPYCEATAHFRSASRPSPGRRGKVAHFYALPHGDDCDITRSYGDPSEDDDQTFRSTSLTSLIKGAKIIVYAGAPQGLTETYKDRVNQDLLTFISK</sequence>
<evidence type="ECO:0000256" key="1">
    <source>
        <dbReference type="SAM" id="MobiDB-lite"/>
    </source>
</evidence>
<feature type="compositionally biased region" description="Basic and acidic residues" evidence="1">
    <location>
        <begin position="1"/>
        <end position="11"/>
    </location>
</feature>
<reference evidence="2 3" key="1">
    <citation type="submission" date="2016-09" db="EMBL/GenBank/DDBJ databases">
        <authorList>
            <person name="Wen S.-F."/>
            <person name="Lo A.-C."/>
            <person name="Lin C.-J."/>
            <person name="Tseng T.-T."/>
        </authorList>
    </citation>
    <scope>NUCLEOTIDE SEQUENCE [LARGE SCALE GENOMIC DNA]</scope>
    <source>
        <strain evidence="2 3">12609</strain>
    </source>
</reference>
<gene>
    <name evidence="2" type="ORF">BIY41_10305</name>
</gene>